<sequence length="74" mass="8747">MLYQSSVYSIIWSRLPILTLTLPVISVVLRCWLKRVLLQSEPPTQGWKTQKSPITSRGFFVPVVRLYFRFFPFI</sequence>
<dbReference type="EMBL" id="DAAWDE010000027">
    <property type="protein sequence ID" value="HAF7441432.1"/>
    <property type="molecule type" value="Genomic_DNA"/>
</dbReference>
<organism evidence="2">
    <name type="scientific">Salmonella moscow</name>
    <dbReference type="NCBI Taxonomy" id="28146"/>
    <lineage>
        <taxon>Bacteria</taxon>
        <taxon>Pseudomonadati</taxon>
        <taxon>Pseudomonadota</taxon>
        <taxon>Gammaproteobacteria</taxon>
        <taxon>Enterobacterales</taxon>
        <taxon>Enterobacteriaceae</taxon>
        <taxon>Salmonella</taxon>
    </lineage>
</organism>
<reference evidence="2" key="2">
    <citation type="submission" date="2018-07" db="EMBL/GenBank/DDBJ databases">
        <authorList>
            <consortium name="NCBI Pathogen Detection Project"/>
        </authorList>
    </citation>
    <scope>NUCLEOTIDE SEQUENCE</scope>
    <source>
        <strain evidence="2">M273</strain>
    </source>
</reference>
<evidence type="ECO:0000313" key="2">
    <source>
        <dbReference type="EMBL" id="HAF7441432.1"/>
    </source>
</evidence>
<reference evidence="2" key="1">
    <citation type="journal article" date="2018" name="Genome Biol.">
        <title>SKESA: strategic k-mer extension for scrupulous assemblies.</title>
        <authorList>
            <person name="Souvorov A."/>
            <person name="Agarwala R."/>
            <person name="Lipman D.J."/>
        </authorList>
    </citation>
    <scope>NUCLEOTIDE SEQUENCE</scope>
    <source>
        <strain evidence="2">M273</strain>
    </source>
</reference>
<comment type="caution">
    <text evidence="2">The sequence shown here is derived from an EMBL/GenBank/DDBJ whole genome shotgun (WGS) entry which is preliminary data.</text>
</comment>
<dbReference type="AlphaFoldDB" id="A0A5H7LNS0"/>
<keyword evidence="1" id="KW-0472">Membrane</keyword>
<protein>
    <submittedName>
        <fullName evidence="2">Uncharacterized protein</fullName>
    </submittedName>
</protein>
<name>A0A5H7LNS0_SALMC</name>
<keyword evidence="1" id="KW-1133">Transmembrane helix</keyword>
<evidence type="ECO:0000256" key="1">
    <source>
        <dbReference type="SAM" id="Phobius"/>
    </source>
</evidence>
<keyword evidence="1" id="KW-0812">Transmembrane</keyword>
<gene>
    <name evidence="2" type="ORF">G9242_004560</name>
</gene>
<accession>A0A5H7LNS0</accession>
<proteinExistence type="predicted"/>
<feature type="transmembrane region" description="Helical" evidence="1">
    <location>
        <begin position="12"/>
        <end position="33"/>
    </location>
</feature>